<dbReference type="PANTHER" id="PTHR35788">
    <property type="entry name" value="EXPORTED PROTEIN-RELATED"/>
    <property type="match status" value="1"/>
</dbReference>
<dbReference type="InterPro" id="IPR052913">
    <property type="entry name" value="Glycopeptide_resist_protein"/>
</dbReference>
<dbReference type="PANTHER" id="PTHR35788:SF1">
    <property type="entry name" value="EXPORTED PROTEIN"/>
    <property type="match status" value="1"/>
</dbReference>
<evidence type="ECO:0000256" key="2">
    <source>
        <dbReference type="SAM" id="MobiDB-lite"/>
    </source>
</evidence>
<evidence type="ECO:0000259" key="4">
    <source>
        <dbReference type="PROSITE" id="PS51109"/>
    </source>
</evidence>
<dbReference type="Pfam" id="PF04294">
    <property type="entry name" value="VanW"/>
    <property type="match status" value="1"/>
</dbReference>
<gene>
    <name evidence="5" type="ORF">LPT13_06040</name>
</gene>
<organism evidence="5 6">
    <name type="scientific">Adlercreutzia faecimuris</name>
    <dbReference type="NCBI Taxonomy" id="2897341"/>
    <lineage>
        <taxon>Bacteria</taxon>
        <taxon>Bacillati</taxon>
        <taxon>Actinomycetota</taxon>
        <taxon>Coriobacteriia</taxon>
        <taxon>Eggerthellales</taxon>
        <taxon>Eggerthellaceae</taxon>
        <taxon>Adlercreutzia</taxon>
    </lineage>
</organism>
<evidence type="ECO:0000256" key="3">
    <source>
        <dbReference type="SAM" id="Phobius"/>
    </source>
</evidence>
<dbReference type="InterPro" id="IPR022029">
    <property type="entry name" value="YoaR-like_PG-bd"/>
</dbReference>
<feature type="region of interest" description="Disordered" evidence="2">
    <location>
        <begin position="1"/>
        <end position="85"/>
    </location>
</feature>
<feature type="region of interest" description="Disordered" evidence="2">
    <location>
        <begin position="667"/>
        <end position="692"/>
    </location>
</feature>
<protein>
    <submittedName>
        <fullName evidence="5">VanW family protein</fullName>
    </submittedName>
</protein>
<dbReference type="InterPro" id="IPR011098">
    <property type="entry name" value="G5_dom"/>
</dbReference>
<dbReference type="Gene3D" id="2.20.230.10">
    <property type="entry name" value="Resuscitation-promoting factor rpfb"/>
    <property type="match status" value="1"/>
</dbReference>
<dbReference type="InterPro" id="IPR007391">
    <property type="entry name" value="Vancomycin_resist_VanW"/>
</dbReference>
<evidence type="ECO:0000313" key="5">
    <source>
        <dbReference type="EMBL" id="MCI2241908.1"/>
    </source>
</evidence>
<keyword evidence="3" id="KW-0812">Transmembrane</keyword>
<evidence type="ECO:0000313" key="6">
    <source>
        <dbReference type="Proteomes" id="UP001430755"/>
    </source>
</evidence>
<keyword evidence="1" id="KW-0732">Signal</keyword>
<evidence type="ECO:0000256" key="1">
    <source>
        <dbReference type="ARBA" id="ARBA00022729"/>
    </source>
</evidence>
<proteinExistence type="predicted"/>
<dbReference type="Pfam" id="PF12229">
    <property type="entry name" value="PG_binding_4"/>
    <property type="match status" value="1"/>
</dbReference>
<feature type="compositionally biased region" description="Low complexity" evidence="2">
    <location>
        <begin position="42"/>
        <end position="53"/>
    </location>
</feature>
<feature type="compositionally biased region" description="Low complexity" evidence="2">
    <location>
        <begin position="10"/>
        <end position="24"/>
    </location>
</feature>
<comment type="caution">
    <text evidence="5">The sequence shown here is derived from an EMBL/GenBank/DDBJ whole genome shotgun (WGS) entry which is preliminary data.</text>
</comment>
<dbReference type="SMART" id="SM01208">
    <property type="entry name" value="G5"/>
    <property type="match status" value="1"/>
</dbReference>
<dbReference type="RefSeq" id="WP_242164610.1">
    <property type="nucleotide sequence ID" value="NZ_JAJMLW010000002.1"/>
</dbReference>
<dbReference type="PROSITE" id="PS51109">
    <property type="entry name" value="G5"/>
    <property type="match status" value="1"/>
</dbReference>
<accession>A0ABS9WGC2</accession>
<reference evidence="5" key="1">
    <citation type="submission" date="2021-11" db="EMBL/GenBank/DDBJ databases">
        <title>A Novel Adlercreutzia Species, isolated from a Allomyrina dichotoma larva feces.</title>
        <authorList>
            <person name="Suh M.K."/>
        </authorList>
    </citation>
    <scope>NUCLEOTIDE SEQUENCE</scope>
    <source>
        <strain evidence="5">JBNU-10</strain>
    </source>
</reference>
<feature type="transmembrane region" description="Helical" evidence="3">
    <location>
        <begin position="125"/>
        <end position="143"/>
    </location>
</feature>
<keyword evidence="3" id="KW-0472">Membrane</keyword>
<dbReference type="Pfam" id="PF07501">
    <property type="entry name" value="G5"/>
    <property type="match status" value="1"/>
</dbReference>
<name>A0ABS9WGC2_9ACTN</name>
<feature type="domain" description="G5" evidence="4">
    <location>
        <begin position="663"/>
        <end position="743"/>
    </location>
</feature>
<dbReference type="EMBL" id="JAJMLW010000002">
    <property type="protein sequence ID" value="MCI2241908.1"/>
    <property type="molecule type" value="Genomic_DNA"/>
</dbReference>
<dbReference type="Proteomes" id="UP001430755">
    <property type="component" value="Unassembled WGS sequence"/>
</dbReference>
<keyword evidence="6" id="KW-1185">Reference proteome</keyword>
<sequence>MARRTDRPGRAPAGRRSAASVRAAHGMAPASRPGRAADDPAPRSSRPSRAADPAPRPGRPSRADGRARRTAAAGPSRSDRAPTAAAVASRAAEAALAGAGLAARGARRAGAAAAALLRRSRAARVAAALALAAVVVLGADAALTGGRVHTGVSVGSVDLSGMTRDEAERAIEGAYGERLAATRVVVFADEEARATIDVDMQRLQEQALAEQLSVEEAARAKRLWVTDAGELGATLPAAELADEALAVGRADGGLPARLGAAALGRAIPVRASYDGDSLEALAASLDVALGEPRADWTVAVGEDGSVSVVEGHGGRMVDRGWLVASLDRALLEAGPDDAEFTAQVSDAAPRTTEAQARGVAAALDAALARPLSFTYEQRTYDVTREEAAAWLDVAVEEGEGGAAITVEVSPARARATLLKRIHAAATGDPVRVTLSSEGGAVTVGTDGTVVIPQVDDALALIDGELLSPARAAGAPGAQEAPAVPEGALAVPVGAATAPASLSLDDALSCGLVEEVSSYTTRFANTESTANRTHNIQLICDILDGGIVEAGGSWSFNDRAGERTAERGFLGAGAIVDNEYADDVGGGICQVATTIFNAVYESGLPVDRRTNHSLYIASYPAGRDAAVSWPDLDLAWRNDTASDLLLRLTYTDDSITATLYGVDPGYSVSTQEGEWTPGKKHSTRTERDDSLAPGTSYVKTAGADGQRFSVTRTVKAQNGEVLREDVFSSAYAPITEVIVKGPDAPAADGAEAPTS</sequence>
<keyword evidence="3" id="KW-1133">Transmembrane helix</keyword>